<dbReference type="Gene3D" id="3.30.70.100">
    <property type="match status" value="1"/>
</dbReference>
<protein>
    <submittedName>
        <fullName evidence="2">NIPSNAP family protein</fullName>
    </submittedName>
</protein>
<accession>A0ABU9BN54</accession>
<reference evidence="2 3" key="1">
    <citation type="submission" date="2024-04" db="EMBL/GenBank/DDBJ databases">
        <title>Novel species of the genus Ideonella isolated from streams.</title>
        <authorList>
            <person name="Lu H."/>
        </authorList>
    </citation>
    <scope>NUCLEOTIDE SEQUENCE [LARGE SCALE GENOMIC DNA]</scope>
    <source>
        <strain evidence="2 3">DXS29W</strain>
    </source>
</reference>
<dbReference type="Proteomes" id="UP001371218">
    <property type="component" value="Unassembled WGS sequence"/>
</dbReference>
<gene>
    <name evidence="2" type="ORF">AACH06_10275</name>
</gene>
<comment type="caution">
    <text evidence="2">The sequence shown here is derived from an EMBL/GenBank/DDBJ whole genome shotgun (WGS) entry which is preliminary data.</text>
</comment>
<sequence>MDTPHTVIELRRYRLHPGRRNELIALFEREFVETQEAAGIRLQGLFAEPGDSDRFTWLRSFADMPARARALEQFYTGPAWRTYRDAANATMIDSDDVLLLKPCPGWEAAVAAGSRQSGAGARDWLVWVAPLRTPADEALRHWVAEQAVPAWRSTGAQEMALFETEPAANNFPRLPVRTDGPVLVMLAAWHDGSGTPAQAPELPGLTQWLRSQPQAWRLTPTARSARR</sequence>
<feature type="domain" description="NIPSNAP" evidence="1">
    <location>
        <begin position="9"/>
        <end position="104"/>
    </location>
</feature>
<dbReference type="EMBL" id="JBBUTG010000005">
    <property type="protein sequence ID" value="MEK8031201.1"/>
    <property type="molecule type" value="Genomic_DNA"/>
</dbReference>
<dbReference type="InterPro" id="IPR012577">
    <property type="entry name" value="NIPSNAP"/>
</dbReference>
<dbReference type="SUPFAM" id="SSF54909">
    <property type="entry name" value="Dimeric alpha+beta barrel"/>
    <property type="match status" value="1"/>
</dbReference>
<keyword evidence="3" id="KW-1185">Reference proteome</keyword>
<dbReference type="Pfam" id="PF07978">
    <property type="entry name" value="NIPSNAP"/>
    <property type="match status" value="1"/>
</dbReference>
<proteinExistence type="predicted"/>
<dbReference type="InterPro" id="IPR011008">
    <property type="entry name" value="Dimeric_a/b-barrel"/>
</dbReference>
<evidence type="ECO:0000259" key="1">
    <source>
        <dbReference type="Pfam" id="PF07978"/>
    </source>
</evidence>
<organism evidence="2 3">
    <name type="scientific">Ideonella lacteola</name>
    <dbReference type="NCBI Taxonomy" id="2984193"/>
    <lineage>
        <taxon>Bacteria</taxon>
        <taxon>Pseudomonadati</taxon>
        <taxon>Pseudomonadota</taxon>
        <taxon>Betaproteobacteria</taxon>
        <taxon>Burkholderiales</taxon>
        <taxon>Sphaerotilaceae</taxon>
        <taxon>Ideonella</taxon>
    </lineage>
</organism>
<dbReference type="RefSeq" id="WP_341425578.1">
    <property type="nucleotide sequence ID" value="NZ_JBBUTG010000005.1"/>
</dbReference>
<name>A0ABU9BN54_9BURK</name>
<evidence type="ECO:0000313" key="3">
    <source>
        <dbReference type="Proteomes" id="UP001371218"/>
    </source>
</evidence>
<evidence type="ECO:0000313" key="2">
    <source>
        <dbReference type="EMBL" id="MEK8031201.1"/>
    </source>
</evidence>